<evidence type="ECO:0000256" key="1">
    <source>
        <dbReference type="ARBA" id="ARBA00022737"/>
    </source>
</evidence>
<dbReference type="PANTHER" id="PTHR46708">
    <property type="entry name" value="TENASCIN"/>
    <property type="match status" value="1"/>
</dbReference>
<dbReference type="InterPro" id="IPR013783">
    <property type="entry name" value="Ig-like_fold"/>
</dbReference>
<proteinExistence type="predicted"/>
<comment type="caution">
    <text evidence="5">The sequence shown here is derived from an EMBL/GenBank/DDBJ whole genome shotgun (WGS) entry which is preliminary data.</text>
</comment>
<evidence type="ECO:0000259" key="4">
    <source>
        <dbReference type="PROSITE" id="PS50853"/>
    </source>
</evidence>
<feature type="domain" description="Fibronectin type-III" evidence="4">
    <location>
        <begin position="1033"/>
        <end position="1146"/>
    </location>
</feature>
<feature type="domain" description="Fibronectin type-III" evidence="4">
    <location>
        <begin position="556"/>
        <end position="667"/>
    </location>
</feature>
<dbReference type="CDD" id="cd00063">
    <property type="entry name" value="FN3"/>
    <property type="match status" value="2"/>
</dbReference>
<evidence type="ECO:0000256" key="3">
    <source>
        <dbReference type="SAM" id="SignalP"/>
    </source>
</evidence>
<feature type="chain" id="PRO_5037070400" description="Fibronectin type-III domain-containing protein" evidence="3">
    <location>
        <begin position="24"/>
        <end position="1812"/>
    </location>
</feature>
<feature type="domain" description="Fibronectin type-III" evidence="4">
    <location>
        <begin position="1511"/>
        <end position="1618"/>
    </location>
</feature>
<feature type="domain" description="Fibronectin type-III" evidence="4">
    <location>
        <begin position="802"/>
        <end position="911"/>
    </location>
</feature>
<dbReference type="SUPFAM" id="SSF49265">
    <property type="entry name" value="Fibronectin type III"/>
    <property type="match status" value="5"/>
</dbReference>
<evidence type="ECO:0000313" key="6">
    <source>
        <dbReference type="Proteomes" id="UP000748308"/>
    </source>
</evidence>
<organism evidence="5 6">
    <name type="scientific">Eiseniibacteriota bacterium</name>
    <dbReference type="NCBI Taxonomy" id="2212470"/>
    <lineage>
        <taxon>Bacteria</taxon>
        <taxon>Candidatus Eiseniibacteriota</taxon>
    </lineage>
</organism>
<feature type="domain" description="Fibronectin type-III" evidence="4">
    <location>
        <begin position="1397"/>
        <end position="1504"/>
    </location>
</feature>
<evidence type="ECO:0000313" key="5">
    <source>
        <dbReference type="EMBL" id="MBM3316267.1"/>
    </source>
</evidence>
<sequence>MRGLRSQLILLSILLGAILPAPAAATRGGEPGYPRTASYAYAVGNFTPAQRDTLAWHDLVVCRETPATIAGMRARNPHQRIFHIFMPQSIVSYNDEETFWHADTSWSLDRLCQFYAQQNDWYLYDIFGGRIQQWGCWVANWTPYCPLGVYGTSKGMTYAQWYIEVALPQIAFHSLDAWGEPWGWGSSAYDGIAWETLYECPACCEADQFRYADPDRDGEPEGIEGTCFDGGDDTLRRLYREVNDDFFARLQSALPSDFVINTNRGGVSLNPTWAWEMNGLKLEDWNPSRTNPARSWWSWMYGRRGYGGTFIGDGYEFAERVMHRSGIDELDGWDVSWLMLWTRGAEWPPAYKARMQRFGLGTTMLGDGYFIFTKDQHYPTWFGALDWDFGAPLEGFQKETATGDTLYVRRFEKGVVEVNPYPHTVQGVAVEDARFSFWLTISDLMVDDAGADHVMLRWVVPSSQVNGIQSTEIRYAEFPITPENWNMATPAPSGPVSGSPGETIRYSVRELPPETTFYFAAKNTVRGRLEPLISNVVSAVTGPAAPPPPPEEDTTPPAAIMDLASVSRGQSWIDLRWTAPGDDGMSGTAQAYELRYRVGAEIEDEGDWNAASPAGGLPEPAAAGSIQQFRLSGLQPGTGYGVALRASDEAGNVAGLSNPLAVATLPAPPPPPPPPPEEDPLPPAPVGDLALLDSGDTWALLGWSCPGGDGENGRADHFVLGLLAGLAIDSEERWAAADTSAEGLPDPGEPGEPVTYLLAGLAPGAVYGVAVRAGDEAGRRSALGNGLLVETSVPPDTIPPAAIADLRSPAQGPNWIELLWTAPGDDGDEGAAARYLLRLSAGGAIADEEGWAAADSAASPPEPAAAGEAQGFRLEGLAPATLYGIALRAEDGAGNLSPLGPAFTAVTTAAADTIAPAAIEDLAVAVVTADGFDLVWTAPGGDGAEGTAAEYILGRRAGAAIADAAGWAAAERETLVAPLPLPAGTPQGCSLRGLASDTIYGLAVRAVDEAGNVAPLPATPLVGRTLAARDTIPPAAVTDLALLDVGESWLDLFWSAPGGDGMEGRATSFALAWSDGTQPIDTEERWQAARIQTAGLPAPPEPGMPVSWRLSGLAPASDYAVAVRAYDEQGLAGGLSNPLVARTLSPPPPPPPPPPDEPAAPASIEDLVLAALGPDWAELRWSCPGGDGPGGEAERFVLGWRAGAALEGEEDWSAADTTAAGLPDPGPPGSAVEYRLEGLAQQALIRVAVRAYDAQGRRSALGAPLAFETPAPPDTIPPGRVTDLAAALDESGAVRLDWTAAGDDGQSGTASLLVVARRADQVIESEEDWLAARHDTLAATVAGGEPETLLVAGLAADASWGFALRYVDGAGSSGEISNFAALFVPGEPEGPAGPPAQPEGLRATSLGDGEITLRWSAGAGGEAAGETAGFIVATVAGGRAGADDWDSAAHARLPLVEGQRGEIEHRLSGLEPGESYGIAVRAYGADGALSAEGPAIWVPELSPGEVGEPRGVTDLRATASGAGWIELSWTSPEGGRAGWPVDRFEIACAMAPFDPQRWAEAESVVVVDAGIPSAGGQCTLRIGALAGATLHAFALRADNGLGYRSAASNGVEAETLPAGGRTPAAPGRPVVRALGDGVHARVSWDPVDDGEVAGYHVYGRSALMGLPQRLNASLIGAIEWEFALPPATEGFFVSVTAVGACGAESAPSQEAALFGAEVALAGPFPHPVEDEARFVLTLPGDPAGLLAVRGEIYSVSGLRVRRWIDEAMPAGIETTLRWDARSDAGRPVAPGLYFLRLTAGDQELARKIYVGR</sequence>
<dbReference type="EMBL" id="VGIY01000003">
    <property type="protein sequence ID" value="MBM3316267.1"/>
    <property type="molecule type" value="Genomic_DNA"/>
</dbReference>
<dbReference type="Gene3D" id="2.60.40.10">
    <property type="entry name" value="Immunoglobulins"/>
    <property type="match status" value="8"/>
</dbReference>
<evidence type="ECO:0000256" key="2">
    <source>
        <dbReference type="SAM" id="MobiDB-lite"/>
    </source>
</evidence>
<feature type="signal peptide" evidence="3">
    <location>
        <begin position="1"/>
        <end position="23"/>
    </location>
</feature>
<reference evidence="5" key="1">
    <citation type="submission" date="2019-03" db="EMBL/GenBank/DDBJ databases">
        <title>Lake Tanganyika Metagenome-Assembled Genomes (MAGs).</title>
        <authorList>
            <person name="Tran P."/>
        </authorList>
    </citation>
    <scope>NUCLEOTIDE SEQUENCE</scope>
    <source>
        <strain evidence="5">M_DeepCast_400m_m2_100</strain>
    </source>
</reference>
<name>A0A937X8U6_UNCEI</name>
<dbReference type="Gene3D" id="2.60.40.4070">
    <property type="match status" value="1"/>
</dbReference>
<feature type="domain" description="Fibronectin type-III" evidence="4">
    <location>
        <begin position="1163"/>
        <end position="1272"/>
    </location>
</feature>
<dbReference type="InterPro" id="IPR050991">
    <property type="entry name" value="ECM_Regulatory_Proteins"/>
</dbReference>
<protein>
    <recommendedName>
        <fullName evidence="4">Fibronectin type-III domain-containing protein</fullName>
    </recommendedName>
</protein>
<dbReference type="PROSITE" id="PS50853">
    <property type="entry name" value="FN3"/>
    <property type="match status" value="6"/>
</dbReference>
<feature type="compositionally biased region" description="Pro residues" evidence="2">
    <location>
        <begin position="666"/>
        <end position="685"/>
    </location>
</feature>
<dbReference type="SMART" id="SM00060">
    <property type="entry name" value="FN3"/>
    <property type="match status" value="11"/>
</dbReference>
<keyword evidence="1" id="KW-0677">Repeat</keyword>
<dbReference type="InterPro" id="IPR036116">
    <property type="entry name" value="FN3_sf"/>
</dbReference>
<dbReference type="InterPro" id="IPR003961">
    <property type="entry name" value="FN3_dom"/>
</dbReference>
<accession>A0A937X8U6</accession>
<feature type="region of interest" description="Disordered" evidence="2">
    <location>
        <begin position="1137"/>
        <end position="1161"/>
    </location>
</feature>
<dbReference type="Proteomes" id="UP000748308">
    <property type="component" value="Unassembled WGS sequence"/>
</dbReference>
<keyword evidence="3" id="KW-0732">Signal</keyword>
<gene>
    <name evidence="5" type="ORF">FJY75_00300</name>
</gene>
<feature type="compositionally biased region" description="Pro residues" evidence="2">
    <location>
        <begin position="1145"/>
        <end position="1158"/>
    </location>
</feature>
<dbReference type="PANTHER" id="PTHR46708:SF2">
    <property type="entry name" value="FIBRONECTIN TYPE-III DOMAIN-CONTAINING PROTEIN"/>
    <property type="match status" value="1"/>
</dbReference>
<feature type="region of interest" description="Disordered" evidence="2">
    <location>
        <begin position="661"/>
        <end position="688"/>
    </location>
</feature>